<dbReference type="AlphaFoldDB" id="A0A0R3QHX4"/>
<dbReference type="Proteomes" id="UP000280834">
    <property type="component" value="Unassembled WGS sequence"/>
</dbReference>
<dbReference type="WBParaSite" id="BTMF_0000599801-mRNA-1">
    <property type="protein sequence ID" value="BTMF_0000599801-mRNA-1"/>
    <property type="gene ID" value="BTMF_0000599801"/>
</dbReference>
<organism evidence="4">
    <name type="scientific">Brugia timori</name>
    <dbReference type="NCBI Taxonomy" id="42155"/>
    <lineage>
        <taxon>Eukaryota</taxon>
        <taxon>Metazoa</taxon>
        <taxon>Ecdysozoa</taxon>
        <taxon>Nematoda</taxon>
        <taxon>Chromadorea</taxon>
        <taxon>Rhabditida</taxon>
        <taxon>Spirurina</taxon>
        <taxon>Spiruromorpha</taxon>
        <taxon>Filarioidea</taxon>
        <taxon>Onchocercidae</taxon>
        <taxon>Brugia</taxon>
    </lineage>
</organism>
<evidence type="ECO:0000313" key="2">
    <source>
        <dbReference type="EMBL" id="VDO17881.1"/>
    </source>
</evidence>
<dbReference type="EMBL" id="UZAG01005559">
    <property type="protein sequence ID" value="VDO17881.1"/>
    <property type="molecule type" value="Genomic_DNA"/>
</dbReference>
<name>A0A0R3QHX4_9BILA</name>
<gene>
    <name evidence="2" type="ORF">BTMF_LOCUS5255</name>
</gene>
<evidence type="ECO:0000256" key="1">
    <source>
        <dbReference type="SAM" id="MobiDB-lite"/>
    </source>
</evidence>
<evidence type="ECO:0000313" key="3">
    <source>
        <dbReference type="Proteomes" id="UP000280834"/>
    </source>
</evidence>
<feature type="region of interest" description="Disordered" evidence="1">
    <location>
        <begin position="91"/>
        <end position="116"/>
    </location>
</feature>
<keyword evidence="3" id="KW-1185">Reference proteome</keyword>
<protein>
    <submittedName>
        <fullName evidence="2 4">Uncharacterized protein</fullName>
    </submittedName>
</protein>
<accession>A0A0R3QHX4</accession>
<proteinExistence type="predicted"/>
<evidence type="ECO:0000313" key="4">
    <source>
        <dbReference type="WBParaSite" id="BTMF_0000599801-mRNA-1"/>
    </source>
</evidence>
<reference evidence="2 3" key="2">
    <citation type="submission" date="2018-11" db="EMBL/GenBank/DDBJ databases">
        <authorList>
            <consortium name="Pathogen Informatics"/>
        </authorList>
    </citation>
    <scope>NUCLEOTIDE SEQUENCE [LARGE SCALE GENOMIC DNA]</scope>
</reference>
<reference evidence="4" key="1">
    <citation type="submission" date="2017-02" db="UniProtKB">
        <authorList>
            <consortium name="WormBaseParasite"/>
        </authorList>
    </citation>
    <scope>IDENTIFICATION</scope>
</reference>
<sequence length="116" mass="12573">MPSQALSPEARTPKGSGPFCFSRPSCRGGGVHGCRRCSSTTCREAQPSLDRRAASPFRVCLHHTARMSRVDGLAGCAGAWTTPVRRCRTGPRARARGLSREDTTEMESAFSSITFR</sequence>